<organism evidence="4 5">
    <name type="scientific">Anisodus acutangulus</name>
    <dbReference type="NCBI Taxonomy" id="402998"/>
    <lineage>
        <taxon>Eukaryota</taxon>
        <taxon>Viridiplantae</taxon>
        <taxon>Streptophyta</taxon>
        <taxon>Embryophyta</taxon>
        <taxon>Tracheophyta</taxon>
        <taxon>Spermatophyta</taxon>
        <taxon>Magnoliopsida</taxon>
        <taxon>eudicotyledons</taxon>
        <taxon>Gunneridae</taxon>
        <taxon>Pentapetalae</taxon>
        <taxon>asterids</taxon>
        <taxon>lamiids</taxon>
        <taxon>Solanales</taxon>
        <taxon>Solanaceae</taxon>
        <taxon>Solanoideae</taxon>
        <taxon>Hyoscyameae</taxon>
        <taxon>Anisodus</taxon>
    </lineage>
</organism>
<protein>
    <recommendedName>
        <fullName evidence="3">Cation-transporting P-type ATPase N-terminal domain-containing protein</fullName>
    </recommendedName>
</protein>
<dbReference type="OrthoDB" id="116380at2759"/>
<evidence type="ECO:0000259" key="3">
    <source>
        <dbReference type="SMART" id="SM00831"/>
    </source>
</evidence>
<feature type="transmembrane region" description="Helical" evidence="2">
    <location>
        <begin position="67"/>
        <end position="85"/>
    </location>
</feature>
<feature type="domain" description="Cation-transporting P-type ATPase N-terminal" evidence="3">
    <location>
        <begin position="14"/>
        <end position="86"/>
    </location>
</feature>
<dbReference type="AlphaFoldDB" id="A0A9Q1L352"/>
<dbReference type="EMBL" id="JAJAGQ010000023">
    <property type="protein sequence ID" value="KAJ8527826.1"/>
    <property type="molecule type" value="Genomic_DNA"/>
</dbReference>
<dbReference type="Proteomes" id="UP001152561">
    <property type="component" value="Unassembled WGS sequence"/>
</dbReference>
<dbReference type="Pfam" id="PF00690">
    <property type="entry name" value="Cation_ATPase_N"/>
    <property type="match status" value="1"/>
</dbReference>
<dbReference type="PANTHER" id="PTHR42861">
    <property type="entry name" value="CALCIUM-TRANSPORTING ATPASE"/>
    <property type="match status" value="1"/>
</dbReference>
<sequence>MGTTKPKLLDDLIDLESIPIDQVFEKLRCNKEGLTCTDVEERLDIYGHNKLEEKTESKFLKSLRYSWNPLSQTMVVAAIMAIVLSNGGGKPPDWQEFLGIITLLLIVAVKVASDVAARVELPKSGSTCQQGEIIKVIVIATGVHTIYRNVAAAYVVDSSSQVECFRNVSKGIGNFLIRFVAVVMMVEIIVMYKRNDNYDRYGLHGRAL</sequence>
<dbReference type="SMART" id="SM00831">
    <property type="entry name" value="Cation_ATPase_N"/>
    <property type="match status" value="1"/>
</dbReference>
<gene>
    <name evidence="4" type="ORF">K7X08_015277</name>
</gene>
<keyword evidence="1" id="KW-0460">Magnesium</keyword>
<dbReference type="InterPro" id="IPR023298">
    <property type="entry name" value="ATPase_P-typ_TM_dom_sf"/>
</dbReference>
<keyword evidence="2" id="KW-0812">Transmembrane</keyword>
<evidence type="ECO:0000313" key="4">
    <source>
        <dbReference type="EMBL" id="KAJ8527826.1"/>
    </source>
</evidence>
<evidence type="ECO:0000256" key="1">
    <source>
        <dbReference type="ARBA" id="ARBA00022842"/>
    </source>
</evidence>
<keyword evidence="2" id="KW-1133">Transmembrane helix</keyword>
<accession>A0A9Q1L352</accession>
<dbReference type="InterPro" id="IPR004014">
    <property type="entry name" value="ATPase_P-typ_cation-transptr_N"/>
</dbReference>
<evidence type="ECO:0000313" key="5">
    <source>
        <dbReference type="Proteomes" id="UP001152561"/>
    </source>
</evidence>
<keyword evidence="5" id="KW-1185">Reference proteome</keyword>
<dbReference type="Gene3D" id="1.20.1110.10">
    <property type="entry name" value="Calcium-transporting ATPase, transmembrane domain"/>
    <property type="match status" value="1"/>
</dbReference>
<keyword evidence="2" id="KW-0472">Membrane</keyword>
<feature type="transmembrane region" description="Helical" evidence="2">
    <location>
        <begin position="97"/>
        <end position="121"/>
    </location>
</feature>
<dbReference type="SUPFAM" id="SSF81665">
    <property type="entry name" value="Calcium ATPase, transmembrane domain M"/>
    <property type="match status" value="1"/>
</dbReference>
<evidence type="ECO:0000256" key="2">
    <source>
        <dbReference type="SAM" id="Phobius"/>
    </source>
</evidence>
<feature type="transmembrane region" description="Helical" evidence="2">
    <location>
        <begin position="133"/>
        <end position="155"/>
    </location>
</feature>
<feature type="transmembrane region" description="Helical" evidence="2">
    <location>
        <begin position="175"/>
        <end position="192"/>
    </location>
</feature>
<name>A0A9Q1L352_9SOLA</name>
<reference evidence="5" key="1">
    <citation type="journal article" date="2023" name="Proc. Natl. Acad. Sci. U.S.A.">
        <title>Genomic and structural basis for evolution of tropane alkaloid biosynthesis.</title>
        <authorList>
            <person name="Wanga Y.-J."/>
            <person name="Taina T."/>
            <person name="Yua J.-Y."/>
            <person name="Lia J."/>
            <person name="Xua B."/>
            <person name="Chenc J."/>
            <person name="D'Auriad J.C."/>
            <person name="Huanga J.-P."/>
            <person name="Huanga S.-X."/>
        </authorList>
    </citation>
    <scope>NUCLEOTIDE SEQUENCE [LARGE SCALE GENOMIC DNA]</scope>
    <source>
        <strain evidence="5">cv. KIB-2019</strain>
    </source>
</reference>
<proteinExistence type="predicted"/>
<comment type="caution">
    <text evidence="4">The sequence shown here is derived from an EMBL/GenBank/DDBJ whole genome shotgun (WGS) entry which is preliminary data.</text>
</comment>